<protein>
    <submittedName>
        <fullName evidence="2">Acid phosphatase</fullName>
    </submittedName>
</protein>
<gene>
    <name evidence="2" type="ORF">COW11_05485</name>
</gene>
<dbReference type="PANTHER" id="PTHR31446:SF29">
    <property type="entry name" value="ACID PHOSPHATASE_VANADIUM-DEPENDENT HALOPEROXIDASE-RELATED PROTEIN"/>
    <property type="match status" value="1"/>
</dbReference>
<dbReference type="Proteomes" id="UP000231267">
    <property type="component" value="Unassembled WGS sequence"/>
</dbReference>
<keyword evidence="1" id="KW-1133">Transmembrane helix</keyword>
<feature type="transmembrane region" description="Helical" evidence="1">
    <location>
        <begin position="71"/>
        <end position="88"/>
    </location>
</feature>
<accession>A0A2J0LDV9</accession>
<reference evidence="2 3" key="1">
    <citation type="submission" date="2017-09" db="EMBL/GenBank/DDBJ databases">
        <title>Depth-based differentiation of microbial function through sediment-hosted aquifers and enrichment of novel symbionts in the deep terrestrial subsurface.</title>
        <authorList>
            <person name="Probst A.J."/>
            <person name="Ladd B."/>
            <person name="Jarett J.K."/>
            <person name="Geller-Mcgrath D.E."/>
            <person name="Sieber C.M."/>
            <person name="Emerson J.B."/>
            <person name="Anantharaman K."/>
            <person name="Thomas B.C."/>
            <person name="Malmstrom R."/>
            <person name="Stieglmeier M."/>
            <person name="Klingl A."/>
            <person name="Woyke T."/>
            <person name="Ryan C.M."/>
            <person name="Banfield J.F."/>
        </authorList>
    </citation>
    <scope>NUCLEOTIDE SEQUENCE [LARGE SCALE GENOMIC DNA]</scope>
    <source>
        <strain evidence="2">CG12_big_fil_rev_8_21_14_0_65_43_15</strain>
    </source>
</reference>
<dbReference type="EMBL" id="PFGP01000124">
    <property type="protein sequence ID" value="PIW66035.1"/>
    <property type="molecule type" value="Genomic_DNA"/>
</dbReference>
<evidence type="ECO:0000313" key="3">
    <source>
        <dbReference type="Proteomes" id="UP000231267"/>
    </source>
</evidence>
<name>A0A2J0LDV9_9BACT</name>
<dbReference type="InterPro" id="IPR003832">
    <property type="entry name" value="DUF212"/>
</dbReference>
<dbReference type="Pfam" id="PF02681">
    <property type="entry name" value="DUF212"/>
    <property type="match status" value="1"/>
</dbReference>
<evidence type="ECO:0000313" key="2">
    <source>
        <dbReference type="EMBL" id="PIW66035.1"/>
    </source>
</evidence>
<dbReference type="PANTHER" id="PTHR31446">
    <property type="entry name" value="ACID PHOSPHATASE/VANADIUM-DEPENDENT HALOPEROXIDASE-RELATED PROTEIN"/>
    <property type="match status" value="1"/>
</dbReference>
<feature type="transmembrane region" description="Helical" evidence="1">
    <location>
        <begin position="125"/>
        <end position="148"/>
    </location>
</feature>
<organism evidence="2 3">
    <name type="scientific">Candidatus Taenaricola geysiri</name>
    <dbReference type="NCBI Taxonomy" id="1974752"/>
    <lineage>
        <taxon>Bacteria</taxon>
        <taxon>Pseudomonadati</taxon>
        <taxon>Candidatus Omnitrophota</taxon>
        <taxon>Candidatus Taenaricola</taxon>
    </lineage>
</organism>
<comment type="caution">
    <text evidence="2">The sequence shown here is derived from an EMBL/GenBank/DDBJ whole genome shotgun (WGS) entry which is preliminary data.</text>
</comment>
<sequence>MTNPFLEVITSKISVVTIFAWLFAQCIKIAIALITTRRFNFRLLLGTGGMPSAHAASVSALAISVGKTVGFSNPLCIVTMAFAFITMFDAQGVRRQAGAQAATLNKIAEEIYSNKGIRPERLKELLGHTPVEVFAGALTGALLAFIMFKF</sequence>
<feature type="transmembrane region" description="Helical" evidence="1">
    <location>
        <begin position="12"/>
        <end position="31"/>
    </location>
</feature>
<proteinExistence type="predicted"/>
<dbReference type="AlphaFoldDB" id="A0A2J0LDV9"/>
<keyword evidence="1" id="KW-0812">Transmembrane</keyword>
<evidence type="ECO:0000256" key="1">
    <source>
        <dbReference type="SAM" id="Phobius"/>
    </source>
</evidence>
<feature type="transmembrane region" description="Helical" evidence="1">
    <location>
        <begin position="43"/>
        <end position="65"/>
    </location>
</feature>
<keyword evidence="1" id="KW-0472">Membrane</keyword>